<organism evidence="1 2">
    <name type="scientific">Smallanthus sonchifolius</name>
    <dbReference type="NCBI Taxonomy" id="185202"/>
    <lineage>
        <taxon>Eukaryota</taxon>
        <taxon>Viridiplantae</taxon>
        <taxon>Streptophyta</taxon>
        <taxon>Embryophyta</taxon>
        <taxon>Tracheophyta</taxon>
        <taxon>Spermatophyta</taxon>
        <taxon>Magnoliopsida</taxon>
        <taxon>eudicotyledons</taxon>
        <taxon>Gunneridae</taxon>
        <taxon>Pentapetalae</taxon>
        <taxon>asterids</taxon>
        <taxon>campanulids</taxon>
        <taxon>Asterales</taxon>
        <taxon>Asteraceae</taxon>
        <taxon>Asteroideae</taxon>
        <taxon>Heliantheae alliance</taxon>
        <taxon>Millerieae</taxon>
        <taxon>Smallanthus</taxon>
    </lineage>
</organism>
<keyword evidence="2" id="KW-1185">Reference proteome</keyword>
<dbReference type="Proteomes" id="UP001056120">
    <property type="component" value="Linkage Group LG24"/>
</dbReference>
<comment type="caution">
    <text evidence="1">The sequence shown here is derived from an EMBL/GenBank/DDBJ whole genome shotgun (WGS) entry which is preliminary data.</text>
</comment>
<proteinExistence type="predicted"/>
<sequence>MGSSRCGRKRMNIEGDRLSSLPDDLIHKILSFNGIKHAIETTALSSRWRYIWTSMHCLNFSITMSTEIKNYLLDGSPGATLTMVSHEEIRAVMNVASARNIMGELHVLLDKWKENSETNTAHMKQSEAPMESHKTTVHMQGEVENHRAHDTKMKCHFQERMAYIKSYWEVLNEQLEKGYKNTSCMISMLEKIEGVLTKLPTSHRDKLQARFSGLCAEADTIMDNMLDRMKMQCDKKPSRLNIFFNELATS</sequence>
<reference evidence="2" key="1">
    <citation type="journal article" date="2022" name="Mol. Ecol. Resour.">
        <title>The genomes of chicory, endive, great burdock and yacon provide insights into Asteraceae palaeo-polyploidization history and plant inulin production.</title>
        <authorList>
            <person name="Fan W."/>
            <person name="Wang S."/>
            <person name="Wang H."/>
            <person name="Wang A."/>
            <person name="Jiang F."/>
            <person name="Liu H."/>
            <person name="Zhao H."/>
            <person name="Xu D."/>
            <person name="Zhang Y."/>
        </authorList>
    </citation>
    <scope>NUCLEOTIDE SEQUENCE [LARGE SCALE GENOMIC DNA]</scope>
    <source>
        <strain evidence="2">cv. Yunnan</strain>
    </source>
</reference>
<protein>
    <submittedName>
        <fullName evidence="1">Uncharacterized protein</fullName>
    </submittedName>
</protein>
<name>A0ACB9AVD0_9ASTR</name>
<dbReference type="EMBL" id="CM042041">
    <property type="protein sequence ID" value="KAI3713663.1"/>
    <property type="molecule type" value="Genomic_DNA"/>
</dbReference>
<reference evidence="1 2" key="2">
    <citation type="journal article" date="2022" name="Mol. Ecol. Resour.">
        <title>The genomes of chicory, endive, great burdock and yacon provide insights into Asteraceae paleo-polyploidization history and plant inulin production.</title>
        <authorList>
            <person name="Fan W."/>
            <person name="Wang S."/>
            <person name="Wang H."/>
            <person name="Wang A."/>
            <person name="Jiang F."/>
            <person name="Liu H."/>
            <person name="Zhao H."/>
            <person name="Xu D."/>
            <person name="Zhang Y."/>
        </authorList>
    </citation>
    <scope>NUCLEOTIDE SEQUENCE [LARGE SCALE GENOMIC DNA]</scope>
    <source>
        <strain evidence="2">cv. Yunnan</strain>
        <tissue evidence="1">Leaves</tissue>
    </source>
</reference>
<evidence type="ECO:0000313" key="1">
    <source>
        <dbReference type="EMBL" id="KAI3713663.1"/>
    </source>
</evidence>
<evidence type="ECO:0000313" key="2">
    <source>
        <dbReference type="Proteomes" id="UP001056120"/>
    </source>
</evidence>
<accession>A0ACB9AVD0</accession>
<gene>
    <name evidence="1" type="ORF">L1987_72246</name>
</gene>